<name>A0A7W5F2J6_9ACTN</name>
<accession>A0A7W5F2J6</accession>
<protein>
    <submittedName>
        <fullName evidence="1">Uncharacterized protein</fullName>
    </submittedName>
</protein>
<evidence type="ECO:0000313" key="1">
    <source>
        <dbReference type="EMBL" id="MBB3077717.1"/>
    </source>
</evidence>
<gene>
    <name evidence="1" type="ORF">FHS41_004224</name>
</gene>
<evidence type="ECO:0000313" key="2">
    <source>
        <dbReference type="Proteomes" id="UP000572907"/>
    </source>
</evidence>
<dbReference type="AlphaFoldDB" id="A0A7W5F2J6"/>
<dbReference type="Proteomes" id="UP000572907">
    <property type="component" value="Unassembled WGS sequence"/>
</dbReference>
<keyword evidence="2" id="KW-1185">Reference proteome</keyword>
<dbReference type="RefSeq" id="WP_184593743.1">
    <property type="nucleotide sequence ID" value="NZ_BMUP01000013.1"/>
</dbReference>
<proteinExistence type="predicted"/>
<organism evidence="1 2">
    <name type="scientific">Streptomyces violarus</name>
    <dbReference type="NCBI Taxonomy" id="67380"/>
    <lineage>
        <taxon>Bacteria</taxon>
        <taxon>Bacillati</taxon>
        <taxon>Actinomycetota</taxon>
        <taxon>Actinomycetes</taxon>
        <taxon>Kitasatosporales</taxon>
        <taxon>Streptomycetaceae</taxon>
        <taxon>Streptomyces</taxon>
    </lineage>
</organism>
<reference evidence="1 2" key="1">
    <citation type="submission" date="2020-08" db="EMBL/GenBank/DDBJ databases">
        <title>Genomic Encyclopedia of Type Strains, Phase III (KMG-III): the genomes of soil and plant-associated and newly described type strains.</title>
        <authorList>
            <person name="Whitman W."/>
        </authorList>
    </citation>
    <scope>NUCLEOTIDE SEQUENCE [LARGE SCALE GENOMIC DNA]</scope>
    <source>
        <strain evidence="1 2">CECT 3237</strain>
    </source>
</reference>
<comment type="caution">
    <text evidence="1">The sequence shown here is derived from an EMBL/GenBank/DDBJ whole genome shotgun (WGS) entry which is preliminary data.</text>
</comment>
<dbReference type="EMBL" id="JACHXE010000004">
    <property type="protein sequence ID" value="MBB3077717.1"/>
    <property type="molecule type" value="Genomic_DNA"/>
</dbReference>
<sequence length="144" mass="16254">MQEQARQQAQDQFEHWLRQERRAVYTDVLQDADDLRSKFDALVDCRSEIGDGSTAVEALLEFDTAFQLLGRRVVSLTTVAHPEVAKMYQRVMAECQTVLSIVRGNFPPDSLLVHKTYLYLAIGELVAAVSVDTQVGPAERRGMR</sequence>